<evidence type="ECO:0000256" key="1">
    <source>
        <dbReference type="ARBA" id="ARBA00022614"/>
    </source>
</evidence>
<dbReference type="Proteomes" id="UP000011115">
    <property type="component" value="Unassembled WGS sequence"/>
</dbReference>
<dbReference type="PaxDb" id="4113-PGSC0003DMT400085942"/>
<dbReference type="Gramene" id="PGSC0003DMT400085942">
    <property type="protein sequence ID" value="PGSC0003DMT400085942"/>
    <property type="gene ID" value="PGSC0003DMG400035513"/>
</dbReference>
<dbReference type="InterPro" id="IPR032675">
    <property type="entry name" value="LRR_dom_sf"/>
</dbReference>
<reference evidence="4" key="1">
    <citation type="journal article" date="2011" name="Nature">
        <title>Genome sequence and analysis of the tuber crop potato.</title>
        <authorList>
            <consortium name="The Potato Genome Sequencing Consortium"/>
        </authorList>
    </citation>
    <scope>NUCLEOTIDE SEQUENCE [LARGE SCALE GENOMIC DNA]</scope>
    <source>
        <strain evidence="4">cv. DM1-3 516 R44</strain>
    </source>
</reference>
<keyword evidence="4" id="KW-1185">Reference proteome</keyword>
<dbReference type="SUPFAM" id="SSF52058">
    <property type="entry name" value="L domain-like"/>
    <property type="match status" value="1"/>
</dbReference>
<name>M1DAM1_SOLTU</name>
<dbReference type="STRING" id="4113.M1DAM1"/>
<dbReference type="PANTHER" id="PTHR48051:SF1">
    <property type="entry name" value="RAS SUPPRESSOR PROTEIN 1"/>
    <property type="match status" value="1"/>
</dbReference>
<keyword evidence="2" id="KW-0677">Repeat</keyword>
<dbReference type="HOGENOM" id="CLU_1672377_0_0_1"/>
<dbReference type="InParanoid" id="M1DAM1"/>
<proteinExistence type="predicted"/>
<organism evidence="3 4">
    <name type="scientific">Solanum tuberosum</name>
    <name type="common">Potato</name>
    <dbReference type="NCBI Taxonomy" id="4113"/>
    <lineage>
        <taxon>Eukaryota</taxon>
        <taxon>Viridiplantae</taxon>
        <taxon>Streptophyta</taxon>
        <taxon>Embryophyta</taxon>
        <taxon>Tracheophyta</taxon>
        <taxon>Spermatophyta</taxon>
        <taxon>Magnoliopsida</taxon>
        <taxon>eudicotyledons</taxon>
        <taxon>Gunneridae</taxon>
        <taxon>Pentapetalae</taxon>
        <taxon>asterids</taxon>
        <taxon>lamiids</taxon>
        <taxon>Solanales</taxon>
        <taxon>Solanaceae</taxon>
        <taxon>Solanoideae</taxon>
        <taxon>Solaneae</taxon>
        <taxon>Solanum</taxon>
    </lineage>
</organism>
<dbReference type="InterPro" id="IPR050216">
    <property type="entry name" value="LRR_domain-containing"/>
</dbReference>
<dbReference type="PANTHER" id="PTHR48051">
    <property type="match status" value="1"/>
</dbReference>
<evidence type="ECO:0000313" key="4">
    <source>
        <dbReference type="Proteomes" id="UP000011115"/>
    </source>
</evidence>
<dbReference type="eggNOG" id="KOG0619">
    <property type="taxonomic scope" value="Eukaryota"/>
</dbReference>
<dbReference type="AlphaFoldDB" id="M1DAM1"/>
<reference evidence="3" key="2">
    <citation type="submission" date="2015-06" db="UniProtKB">
        <authorList>
            <consortium name="EnsemblPlants"/>
        </authorList>
    </citation>
    <scope>IDENTIFICATION</scope>
    <source>
        <strain evidence="3">DM1-3 516 R44</strain>
    </source>
</reference>
<accession>M1DAM1</accession>
<dbReference type="EnsemblPlants" id="PGSC0003DMT400085942">
    <property type="protein sequence ID" value="PGSC0003DMT400085942"/>
    <property type="gene ID" value="PGSC0003DMG400035513"/>
</dbReference>
<evidence type="ECO:0000313" key="3">
    <source>
        <dbReference type="EnsemblPlants" id="PGSC0003DMT400085942"/>
    </source>
</evidence>
<sequence>MSVNLLGFCQKISLNQISKHKEKYSLVKVGSLIKNVAKSKENVDLHKLIHKIEWLPLSLLKLVNVTALNIADNQIMALLTTIGSLNALTKLNTHSNQIINLPDSFGKVINLTDLDLYANRLKSMPATFRNLINLIDLDSSSNEFAHFSDFLGNLTSLK</sequence>
<protein>
    <submittedName>
        <fullName evidence="3">Leucine-rich repeat-containing protein</fullName>
    </submittedName>
</protein>
<dbReference type="Gene3D" id="3.80.10.10">
    <property type="entry name" value="Ribonuclease Inhibitor"/>
    <property type="match status" value="1"/>
</dbReference>
<evidence type="ECO:0000256" key="2">
    <source>
        <dbReference type="ARBA" id="ARBA00022737"/>
    </source>
</evidence>
<keyword evidence="1" id="KW-0433">Leucine-rich repeat</keyword>